<proteinExistence type="predicted"/>
<accession>A0ACB1A5A5</accession>
<dbReference type="EMBL" id="CAVMJV010000061">
    <property type="protein sequence ID" value="CAK5086599.1"/>
    <property type="molecule type" value="Genomic_DNA"/>
</dbReference>
<organism evidence="1 2">
    <name type="scientific">Meloidogyne enterolobii</name>
    <name type="common">Root-knot nematode worm</name>
    <name type="synonym">Meloidogyne mayaguensis</name>
    <dbReference type="NCBI Taxonomy" id="390850"/>
    <lineage>
        <taxon>Eukaryota</taxon>
        <taxon>Metazoa</taxon>
        <taxon>Ecdysozoa</taxon>
        <taxon>Nematoda</taxon>
        <taxon>Chromadorea</taxon>
        <taxon>Rhabditida</taxon>
        <taxon>Tylenchina</taxon>
        <taxon>Tylenchomorpha</taxon>
        <taxon>Tylenchoidea</taxon>
        <taxon>Meloidogynidae</taxon>
        <taxon>Meloidogyninae</taxon>
        <taxon>Meloidogyne</taxon>
    </lineage>
</organism>
<evidence type="ECO:0000313" key="2">
    <source>
        <dbReference type="Proteomes" id="UP001497535"/>
    </source>
</evidence>
<name>A0ACB1A5A5_MELEN</name>
<dbReference type="Proteomes" id="UP001497535">
    <property type="component" value="Unassembled WGS sequence"/>
</dbReference>
<gene>
    <name evidence="1" type="ORF">MENTE1834_LOCUS34108</name>
</gene>
<sequence>MSHNYCRSTSLNLYEYNKQISNATFHIFFNATEWKFGPWCYVNKEVILPFLICVFSVTEIYN</sequence>
<protein>
    <submittedName>
        <fullName evidence="1">Uncharacterized protein</fullName>
    </submittedName>
</protein>
<reference evidence="1" key="1">
    <citation type="submission" date="2023-11" db="EMBL/GenBank/DDBJ databases">
        <authorList>
            <person name="Poullet M."/>
        </authorList>
    </citation>
    <scope>NUCLEOTIDE SEQUENCE</scope>
    <source>
        <strain evidence="1">E1834</strain>
    </source>
</reference>
<evidence type="ECO:0000313" key="1">
    <source>
        <dbReference type="EMBL" id="CAK5086599.1"/>
    </source>
</evidence>
<comment type="caution">
    <text evidence="1">The sequence shown here is derived from an EMBL/GenBank/DDBJ whole genome shotgun (WGS) entry which is preliminary data.</text>
</comment>
<keyword evidence="2" id="KW-1185">Reference proteome</keyword>